<dbReference type="EMBL" id="CP018076">
    <property type="protein sequence ID" value="APE44078.1"/>
    <property type="molecule type" value="Genomic_DNA"/>
</dbReference>
<evidence type="ECO:0000313" key="3">
    <source>
        <dbReference type="EMBL" id="APE44078.1"/>
    </source>
</evidence>
<dbReference type="SUPFAM" id="SSF55729">
    <property type="entry name" value="Acyl-CoA N-acyltransferases (Nat)"/>
    <property type="match status" value="1"/>
</dbReference>
<proteinExistence type="predicted"/>
<evidence type="ECO:0000256" key="1">
    <source>
        <dbReference type="ARBA" id="ARBA00022679"/>
    </source>
</evidence>
<dbReference type="Proteomes" id="UP000181897">
    <property type="component" value="Chromosome"/>
</dbReference>
<dbReference type="InterPro" id="IPR000182">
    <property type="entry name" value="GNAT_dom"/>
</dbReference>
<dbReference type="InterPro" id="IPR050769">
    <property type="entry name" value="NAT_camello-type"/>
</dbReference>
<dbReference type="KEGG" id="suam:BOO69_12180"/>
<keyword evidence="1 3" id="KW-0808">Transferase</keyword>
<feature type="domain" description="N-acetyltransferase" evidence="2">
    <location>
        <begin position="4"/>
        <end position="160"/>
    </location>
</feature>
<dbReference type="RefSeq" id="WP_071972416.1">
    <property type="nucleotide sequence ID" value="NZ_CP018076.1"/>
</dbReference>
<reference evidence="3 4" key="1">
    <citation type="submission" date="2016-11" db="EMBL/GenBank/DDBJ databases">
        <title>Complete genome sequence of Sulfitobacter sp. AM1-D1, a toxic bacteria associated with marine dinoflagellate Alexandrium minutum in East China Sea.</title>
        <authorList>
            <person name="Yang Q."/>
            <person name="Zhang X."/>
            <person name="Tian X."/>
        </authorList>
    </citation>
    <scope>NUCLEOTIDE SEQUENCE [LARGE SCALE GENOMIC DNA]</scope>
    <source>
        <strain evidence="3 4">AM1-D1</strain>
    </source>
</reference>
<keyword evidence="4" id="KW-1185">Reference proteome</keyword>
<accession>A0A1J0WIU4</accession>
<dbReference type="Pfam" id="PF00583">
    <property type="entry name" value="Acetyltransf_1"/>
    <property type="match status" value="1"/>
</dbReference>
<dbReference type="PROSITE" id="PS51186">
    <property type="entry name" value="GNAT"/>
    <property type="match status" value="1"/>
</dbReference>
<evidence type="ECO:0000313" key="4">
    <source>
        <dbReference type="Proteomes" id="UP000181897"/>
    </source>
</evidence>
<dbReference type="AlphaFoldDB" id="A0A1J0WIU4"/>
<dbReference type="Gene3D" id="3.40.630.30">
    <property type="match status" value="1"/>
</dbReference>
<name>A0A1J0WIU4_9RHOB</name>
<dbReference type="STRING" id="1917485.BOO69_12180"/>
<evidence type="ECO:0000259" key="2">
    <source>
        <dbReference type="PROSITE" id="PS51186"/>
    </source>
</evidence>
<dbReference type="PANTHER" id="PTHR13947:SF37">
    <property type="entry name" value="LD18367P"/>
    <property type="match status" value="1"/>
</dbReference>
<organism evidence="3 4">
    <name type="scientific">Sulfitobacter alexandrii</name>
    <dbReference type="NCBI Taxonomy" id="1917485"/>
    <lineage>
        <taxon>Bacteria</taxon>
        <taxon>Pseudomonadati</taxon>
        <taxon>Pseudomonadota</taxon>
        <taxon>Alphaproteobacteria</taxon>
        <taxon>Rhodobacterales</taxon>
        <taxon>Roseobacteraceae</taxon>
        <taxon>Sulfitobacter</taxon>
    </lineage>
</organism>
<dbReference type="GO" id="GO:0008080">
    <property type="term" value="F:N-acetyltransferase activity"/>
    <property type="evidence" value="ECO:0007669"/>
    <property type="project" value="InterPro"/>
</dbReference>
<dbReference type="OrthoDB" id="273614at2"/>
<protein>
    <submittedName>
        <fullName evidence="3">GNAT family N-acetyltransferase</fullName>
    </submittedName>
</protein>
<dbReference type="PANTHER" id="PTHR13947">
    <property type="entry name" value="GNAT FAMILY N-ACETYLTRANSFERASE"/>
    <property type="match status" value="1"/>
</dbReference>
<dbReference type="InterPro" id="IPR016181">
    <property type="entry name" value="Acyl_CoA_acyltransferase"/>
</dbReference>
<gene>
    <name evidence="3" type="ORF">BOO69_12180</name>
</gene>
<sequence length="160" mass="18279">MENIELRGFGADDRDWLVEQHSVHYAREEGFDESFGTLVAEILDAFLAKNDPARERGWIAWAEGRRLGSIFCVRLDDDTAKLRLFLLTPEARGRGLGRRLLETCMGFARDAGYRRMTLWTHESHRAAGALYARNGWSLVSRTPVVSFGQPNVEQHWSIDL</sequence>